<dbReference type="Pfam" id="PF00583">
    <property type="entry name" value="Acetyltransf_1"/>
    <property type="match status" value="1"/>
</dbReference>
<dbReference type="InterPro" id="IPR000182">
    <property type="entry name" value="GNAT_dom"/>
</dbReference>
<evidence type="ECO:0000256" key="1">
    <source>
        <dbReference type="ARBA" id="ARBA00022679"/>
    </source>
</evidence>
<dbReference type="InterPro" id="IPR016181">
    <property type="entry name" value="Acyl_CoA_acyltransferase"/>
</dbReference>
<proteinExistence type="predicted"/>
<name>A0ABX7NUE2_9BACT</name>
<dbReference type="PANTHER" id="PTHR43877">
    <property type="entry name" value="AMINOALKYLPHOSPHONATE N-ACETYLTRANSFERASE-RELATED-RELATED"/>
    <property type="match status" value="1"/>
</dbReference>
<sequence>MSTWSIRKAGLSDLEDIVRLRRELMVIFGGLTEANAKAWEEATRRYLTTALPEGRFHVWLAYAGGEPVACSGLSPFERPPAANHLSGLEGYILNMYTVPAWRKRGLSRALMAEVMAFAREAGMGRLWLHASEDGRPLYEGLGFAPNPMALEWKPGGA</sequence>
<evidence type="ECO:0000256" key="2">
    <source>
        <dbReference type="ARBA" id="ARBA00023315"/>
    </source>
</evidence>
<dbReference type="Proteomes" id="UP000662747">
    <property type="component" value="Chromosome"/>
</dbReference>
<gene>
    <name evidence="4" type="ORF">JY651_38700</name>
</gene>
<protein>
    <submittedName>
        <fullName evidence="4">GNAT family N-acetyltransferase</fullName>
    </submittedName>
</protein>
<reference evidence="4 5" key="1">
    <citation type="submission" date="2021-02" db="EMBL/GenBank/DDBJ databases">
        <title>De Novo genome assembly of isolated myxobacteria.</title>
        <authorList>
            <person name="Stevens D.C."/>
        </authorList>
    </citation>
    <scope>NUCLEOTIDE SEQUENCE [LARGE SCALE GENOMIC DNA]</scope>
    <source>
        <strain evidence="5">SCPEA02</strain>
    </source>
</reference>
<keyword evidence="2" id="KW-0012">Acyltransferase</keyword>
<evidence type="ECO:0000313" key="5">
    <source>
        <dbReference type="Proteomes" id="UP000662747"/>
    </source>
</evidence>
<dbReference type="InterPro" id="IPR050832">
    <property type="entry name" value="Bact_Acetyltransf"/>
</dbReference>
<dbReference type="RefSeq" id="WP_206722661.1">
    <property type="nucleotide sequence ID" value="NZ_CP071090.1"/>
</dbReference>
<dbReference type="CDD" id="cd04301">
    <property type="entry name" value="NAT_SF"/>
    <property type="match status" value="1"/>
</dbReference>
<keyword evidence="5" id="KW-1185">Reference proteome</keyword>
<accession>A0ABX7NUE2</accession>
<organism evidence="4 5">
    <name type="scientific">Pyxidicoccus parkwayensis</name>
    <dbReference type="NCBI Taxonomy" id="2813578"/>
    <lineage>
        <taxon>Bacteria</taxon>
        <taxon>Pseudomonadati</taxon>
        <taxon>Myxococcota</taxon>
        <taxon>Myxococcia</taxon>
        <taxon>Myxococcales</taxon>
        <taxon>Cystobacterineae</taxon>
        <taxon>Myxococcaceae</taxon>
        <taxon>Pyxidicoccus</taxon>
    </lineage>
</organism>
<dbReference type="PROSITE" id="PS51186">
    <property type="entry name" value="GNAT"/>
    <property type="match status" value="1"/>
</dbReference>
<keyword evidence="1" id="KW-0808">Transferase</keyword>
<feature type="domain" description="N-acetyltransferase" evidence="3">
    <location>
        <begin position="4"/>
        <end position="157"/>
    </location>
</feature>
<dbReference type="EMBL" id="CP071090">
    <property type="protein sequence ID" value="QSQ21082.1"/>
    <property type="molecule type" value="Genomic_DNA"/>
</dbReference>
<evidence type="ECO:0000313" key="4">
    <source>
        <dbReference type="EMBL" id="QSQ21082.1"/>
    </source>
</evidence>
<evidence type="ECO:0000259" key="3">
    <source>
        <dbReference type="PROSITE" id="PS51186"/>
    </source>
</evidence>
<dbReference type="Gene3D" id="3.40.630.30">
    <property type="match status" value="1"/>
</dbReference>
<dbReference type="SUPFAM" id="SSF55729">
    <property type="entry name" value="Acyl-CoA N-acyltransferases (Nat)"/>
    <property type="match status" value="1"/>
</dbReference>